<protein>
    <submittedName>
        <fullName evidence="1">Uncharacterized protein</fullName>
    </submittedName>
</protein>
<reference evidence="1 2" key="1">
    <citation type="submission" date="2015-04" db="EMBL/GenBank/DDBJ databases">
        <title>Genome sequence of aromatic hydrocarbons-degrading Sphingobium chungbukense DJ77.</title>
        <authorList>
            <person name="Kim Y.-C."/>
            <person name="Chae J.-C."/>
        </authorList>
    </citation>
    <scope>NUCLEOTIDE SEQUENCE [LARGE SCALE GENOMIC DNA]</scope>
    <source>
        <strain evidence="1 2">DJ77</strain>
    </source>
</reference>
<name>A0A0M3AX08_9SPHN</name>
<proteinExistence type="predicted"/>
<keyword evidence="2" id="KW-1185">Reference proteome</keyword>
<comment type="caution">
    <text evidence="1">The sequence shown here is derived from an EMBL/GenBank/DDBJ whole genome shotgun (WGS) entry which is preliminary data.</text>
</comment>
<dbReference type="EMBL" id="LBIC01000002">
    <property type="protein sequence ID" value="KKW93129.1"/>
    <property type="molecule type" value="Genomic_DNA"/>
</dbReference>
<dbReference type="Proteomes" id="UP000033874">
    <property type="component" value="Unassembled WGS sequence"/>
</dbReference>
<evidence type="ECO:0000313" key="2">
    <source>
        <dbReference type="Proteomes" id="UP000033874"/>
    </source>
</evidence>
<dbReference type="AlphaFoldDB" id="A0A0M3AX08"/>
<evidence type="ECO:0000313" key="1">
    <source>
        <dbReference type="EMBL" id="KKW93129.1"/>
    </source>
</evidence>
<sequence length="86" mass="8919">MGLPWGRTPVAIVQGEATMIGEMLRGGAALVAILSVHYPMKEGPMDERGQDGACASGGTSVRLSPPGGFPCCVPARRVNPRTCPRA</sequence>
<dbReference type="RefSeq" id="WP_046762697.1">
    <property type="nucleotide sequence ID" value="NZ_LBIC01000002.1"/>
</dbReference>
<accession>A0A0M3AX08</accession>
<organism evidence="1 2">
    <name type="scientific">Sphingobium chungbukense</name>
    <dbReference type="NCBI Taxonomy" id="56193"/>
    <lineage>
        <taxon>Bacteria</taxon>
        <taxon>Pseudomonadati</taxon>
        <taxon>Pseudomonadota</taxon>
        <taxon>Alphaproteobacteria</taxon>
        <taxon>Sphingomonadales</taxon>
        <taxon>Sphingomonadaceae</taxon>
        <taxon>Sphingobium</taxon>
    </lineage>
</organism>
<dbReference type="STRING" id="56193.YP76_05860"/>
<gene>
    <name evidence="1" type="ORF">YP76_05860</name>
</gene>